<feature type="non-terminal residue" evidence="2">
    <location>
        <position position="225"/>
    </location>
</feature>
<feature type="non-terminal residue" evidence="2">
    <location>
        <position position="1"/>
    </location>
</feature>
<feature type="compositionally biased region" description="Basic residues" evidence="1">
    <location>
        <begin position="195"/>
        <end position="209"/>
    </location>
</feature>
<reference evidence="2" key="1">
    <citation type="submission" date="2020-02" db="EMBL/GenBank/DDBJ databases">
        <authorList>
            <person name="Meier V. D."/>
        </authorList>
    </citation>
    <scope>NUCLEOTIDE SEQUENCE</scope>
    <source>
        <strain evidence="2">AVDCRST_MAG45</strain>
    </source>
</reference>
<feature type="compositionally biased region" description="Basic residues" evidence="1">
    <location>
        <begin position="149"/>
        <end position="179"/>
    </location>
</feature>
<evidence type="ECO:0000313" key="2">
    <source>
        <dbReference type="EMBL" id="CAA9485105.1"/>
    </source>
</evidence>
<dbReference type="AlphaFoldDB" id="A0A6J4S321"/>
<gene>
    <name evidence="2" type="ORF">AVDCRST_MAG45-401</name>
</gene>
<feature type="compositionally biased region" description="Basic and acidic residues" evidence="1">
    <location>
        <begin position="180"/>
        <end position="194"/>
    </location>
</feature>
<accession>A0A6J4S321</accession>
<organism evidence="2">
    <name type="scientific">uncultured Solirubrobacterales bacterium</name>
    <dbReference type="NCBI Taxonomy" id="768556"/>
    <lineage>
        <taxon>Bacteria</taxon>
        <taxon>Bacillati</taxon>
        <taxon>Actinomycetota</taxon>
        <taxon>Thermoleophilia</taxon>
        <taxon>Solirubrobacterales</taxon>
        <taxon>environmental samples</taxon>
    </lineage>
</organism>
<evidence type="ECO:0000256" key="1">
    <source>
        <dbReference type="SAM" id="MobiDB-lite"/>
    </source>
</evidence>
<dbReference type="EMBL" id="CADCVU010000036">
    <property type="protein sequence ID" value="CAA9485105.1"/>
    <property type="molecule type" value="Genomic_DNA"/>
</dbReference>
<feature type="region of interest" description="Disordered" evidence="1">
    <location>
        <begin position="1"/>
        <end position="225"/>
    </location>
</feature>
<sequence length="225" mass="25658">VRPHRRRRQGRLEPRARAAPPRPRGHRRRVGPRPLRDGRGGARPLRAVRRRLGAVGARARRDRARRHGRGRDRRRRGQHPHLPGRTREVRRRAHHRPLQQPAQLPALRAARGQAGGLRHRPDPAPDRARGSQVRSPPPARPSSGAARDHRARRRRGLSRGRSAGRGRRAPRRRAGHLHPPRRDGLRAHRRVGDQRRRRGPARPRPRPRGVGHGLLHVGRGHARGV</sequence>
<feature type="compositionally biased region" description="Basic residues" evidence="1">
    <location>
        <begin position="46"/>
        <end position="97"/>
    </location>
</feature>
<feature type="compositionally biased region" description="Basic and acidic residues" evidence="1">
    <location>
        <begin position="119"/>
        <end position="129"/>
    </location>
</feature>
<proteinExistence type="predicted"/>
<protein>
    <submittedName>
        <fullName evidence="2">Trk system potassium uptake protein TrkA</fullName>
    </submittedName>
</protein>
<feature type="compositionally biased region" description="Low complexity" evidence="1">
    <location>
        <begin position="98"/>
        <end position="112"/>
    </location>
</feature>
<name>A0A6J4S321_9ACTN</name>